<evidence type="ECO:0000313" key="1">
    <source>
        <dbReference type="EMBL" id="KON95637.1"/>
    </source>
</evidence>
<evidence type="ECO:0000313" key="3">
    <source>
        <dbReference type="Proteomes" id="UP000037269"/>
    </source>
</evidence>
<name>A0A0D1WB20_ANEMI</name>
<dbReference type="Proteomes" id="UP000037269">
    <property type="component" value="Unassembled WGS sequence"/>
</dbReference>
<reference evidence="1 3" key="1">
    <citation type="submission" date="2015-07" db="EMBL/GenBank/DDBJ databases">
        <title>Fjat-14205 dsm 2895.</title>
        <authorList>
            <person name="Liu B."/>
            <person name="Wang J."/>
            <person name="Zhu Y."/>
            <person name="Liu G."/>
            <person name="Chen Q."/>
            <person name="Chen Z."/>
            <person name="Lan J."/>
            <person name="Che J."/>
            <person name="Ge C."/>
            <person name="Shi H."/>
            <person name="Pan Z."/>
            <person name="Liu X."/>
        </authorList>
    </citation>
    <scope>NUCLEOTIDE SEQUENCE [LARGE SCALE GENOMIC DNA]</scope>
    <source>
        <strain evidence="1 3">DSM 2895</strain>
    </source>
</reference>
<dbReference type="RefSeq" id="WP_043066102.1">
    <property type="nucleotide sequence ID" value="NZ_BJOA01000030.1"/>
</dbReference>
<keyword evidence="3" id="KW-1185">Reference proteome</keyword>
<evidence type="ECO:0000313" key="4">
    <source>
        <dbReference type="Proteomes" id="UP000182836"/>
    </source>
</evidence>
<protein>
    <submittedName>
        <fullName evidence="1">Uncharacterized protein</fullName>
    </submittedName>
</protein>
<accession>A0A0D1WB20</accession>
<gene>
    <name evidence="1" type="ORF">AF333_09290</name>
    <name evidence="2" type="ORF">SAMN04487909_10384</name>
</gene>
<proteinExistence type="predicted"/>
<dbReference type="Proteomes" id="UP000182836">
    <property type="component" value="Unassembled WGS sequence"/>
</dbReference>
<reference evidence="2 4" key="2">
    <citation type="submission" date="2016-10" db="EMBL/GenBank/DDBJ databases">
        <authorList>
            <person name="de Groot N.N."/>
        </authorList>
    </citation>
    <scope>NUCLEOTIDE SEQUENCE [LARGE SCALE GENOMIC DNA]</scope>
    <source>
        <strain evidence="2 4">DSM 2895</strain>
    </source>
</reference>
<dbReference type="GeneID" id="42305394"/>
<evidence type="ECO:0000313" key="2">
    <source>
        <dbReference type="EMBL" id="SDI32677.1"/>
    </source>
</evidence>
<dbReference type="PATRIC" id="fig|47500.8.peg.7009"/>
<organism evidence="1 3">
    <name type="scientific">Aneurinibacillus migulanus</name>
    <name type="common">Bacillus migulanus</name>
    <dbReference type="NCBI Taxonomy" id="47500"/>
    <lineage>
        <taxon>Bacteria</taxon>
        <taxon>Bacillati</taxon>
        <taxon>Bacillota</taxon>
        <taxon>Bacilli</taxon>
        <taxon>Bacillales</taxon>
        <taxon>Paenibacillaceae</taxon>
        <taxon>Aneurinibacillus group</taxon>
        <taxon>Aneurinibacillus</taxon>
    </lineage>
</organism>
<dbReference type="OrthoDB" id="2680436at2"/>
<dbReference type="EMBL" id="FNED01000003">
    <property type="protein sequence ID" value="SDI32677.1"/>
    <property type="molecule type" value="Genomic_DNA"/>
</dbReference>
<dbReference type="EMBL" id="LGUG01000004">
    <property type="protein sequence ID" value="KON95637.1"/>
    <property type="molecule type" value="Genomic_DNA"/>
</dbReference>
<dbReference type="AlphaFoldDB" id="A0A0D1WB20"/>
<sequence>MLWLTPIRETEEGWTLGEERIRYTESEIAPVLSVLKGIHPRLLPLVKAAILPDEPDEEAEAGACGTAADFDLSVQGDIEFDGRQWRLSHCGQSFFHMLLSEEEIRGLLVAVPQVTEEIAGHMERWLQSGMRAIVIKE</sequence>